<evidence type="ECO:0000256" key="1">
    <source>
        <dbReference type="SAM" id="Phobius"/>
    </source>
</evidence>
<dbReference type="EMBL" id="BPMT01000015">
    <property type="protein sequence ID" value="GIZ94260.1"/>
    <property type="molecule type" value="Genomic_DNA"/>
</dbReference>
<proteinExistence type="predicted"/>
<gene>
    <name evidence="2" type="ORF">KAM435_31040</name>
    <name evidence="3" type="ORF">KAM436_32280</name>
</gene>
<evidence type="ECO:0000313" key="4">
    <source>
        <dbReference type="Proteomes" id="UP000887212"/>
    </source>
</evidence>
<keyword evidence="1" id="KW-1133">Transmembrane helix</keyword>
<dbReference type="Proteomes" id="UP000887228">
    <property type="component" value="Unassembled WGS sequence"/>
</dbReference>
<keyword evidence="1" id="KW-0812">Transmembrane</keyword>
<evidence type="ECO:0000313" key="5">
    <source>
        <dbReference type="Proteomes" id="UP000887228"/>
    </source>
</evidence>
<accession>A0AA37FLN9</accession>
<dbReference type="Proteomes" id="UP000887212">
    <property type="component" value="Unassembled WGS sequence"/>
</dbReference>
<comment type="caution">
    <text evidence="2">The sequence shown here is derived from an EMBL/GenBank/DDBJ whole genome shotgun (WGS) entry which is preliminary data.</text>
</comment>
<dbReference type="RefSeq" id="WP_203789769.1">
    <property type="nucleotide sequence ID" value="NZ_AP024354.1"/>
</dbReference>
<evidence type="ECO:0000313" key="3">
    <source>
        <dbReference type="EMBL" id="GIZ94260.1"/>
    </source>
</evidence>
<dbReference type="AlphaFoldDB" id="A0AA37FLN9"/>
<protein>
    <submittedName>
        <fullName evidence="2">Uncharacterized protein</fullName>
    </submittedName>
</protein>
<keyword evidence="1" id="KW-0472">Membrane</keyword>
<dbReference type="EMBL" id="BPMS01000015">
    <property type="protein sequence ID" value="GIZ89777.1"/>
    <property type="molecule type" value="Genomic_DNA"/>
</dbReference>
<evidence type="ECO:0000313" key="2">
    <source>
        <dbReference type="EMBL" id="GIZ89777.1"/>
    </source>
</evidence>
<organism evidence="2 4">
    <name type="scientific">Aquipseudomonas alcaligenes</name>
    <name type="common">Pseudomonas alcaligenes</name>
    <dbReference type="NCBI Taxonomy" id="43263"/>
    <lineage>
        <taxon>Bacteria</taxon>
        <taxon>Pseudomonadati</taxon>
        <taxon>Pseudomonadota</taxon>
        <taxon>Gammaproteobacteria</taxon>
        <taxon>Pseudomonadales</taxon>
        <taxon>Pseudomonadaceae</taxon>
        <taxon>Aquipseudomonas</taxon>
    </lineage>
</organism>
<name>A0AA37FLN9_AQUAC</name>
<sequence>MKIVKWWFILTLISMSIYTPVYLIANDSLDALDEATLIDLLPTVGMMNRDYEHQAAVLARRGIDVDKQLSDALDDNPLIDDYSIDFVDSAEARKVLLVSGEKLVEIKAETESGNELLMVFTTLDKKFLKHYAAIGPMVRLAISNGEDSYEVSPEDMQLYLTVLFADKEEHAAEAINRLESLLPSKAQKARQALVAAEASNPVEAQPVAAPVAGLQTAIETHIQQEIARDGGAEYAEARVVQELDLNADGAQDALVLYSIEGQGGGNSAVQTLAVFHSEEGGYALRASTVVNGSATGVKLLAPQTIAASSLTLGPDDPMCCPSVESLQKFSWNGQELVELR</sequence>
<feature type="transmembrane region" description="Helical" evidence="1">
    <location>
        <begin position="6"/>
        <end position="25"/>
    </location>
</feature>
<reference evidence="2 5" key="1">
    <citation type="submission" date="2021-07" db="EMBL/GenBank/DDBJ databases">
        <title>Whole genome sequencing of carbapenem-resistant Pseudomonas spp. isolated in Japan.</title>
        <authorList>
            <person name="Suzuki M."/>
            <person name="Maehana S."/>
            <person name="Kitasato H."/>
        </authorList>
    </citation>
    <scope>NUCLEOTIDE SEQUENCE</scope>
    <source>
        <strain evidence="2">KAM435</strain>
        <strain evidence="3 5">KAM436</strain>
    </source>
</reference>